<feature type="transmembrane region" description="Helical" evidence="1">
    <location>
        <begin position="61"/>
        <end position="80"/>
    </location>
</feature>
<keyword evidence="1" id="KW-0472">Membrane</keyword>
<protein>
    <submittedName>
        <fullName evidence="2">7178_t:CDS:1</fullName>
    </submittedName>
</protein>
<feature type="transmembrane region" description="Helical" evidence="1">
    <location>
        <begin position="144"/>
        <end position="167"/>
    </location>
</feature>
<feature type="transmembrane region" description="Helical" evidence="1">
    <location>
        <begin position="116"/>
        <end position="137"/>
    </location>
</feature>
<keyword evidence="1" id="KW-0812">Transmembrane</keyword>
<dbReference type="Proteomes" id="UP000789508">
    <property type="component" value="Unassembled WGS sequence"/>
</dbReference>
<reference evidence="2" key="1">
    <citation type="submission" date="2021-06" db="EMBL/GenBank/DDBJ databases">
        <authorList>
            <person name="Kallberg Y."/>
            <person name="Tangrot J."/>
            <person name="Rosling A."/>
        </authorList>
    </citation>
    <scope>NUCLEOTIDE SEQUENCE</scope>
    <source>
        <strain evidence="2">FL130A</strain>
    </source>
</reference>
<feature type="transmembrane region" description="Helical" evidence="1">
    <location>
        <begin position="173"/>
        <end position="191"/>
    </location>
</feature>
<dbReference type="OrthoDB" id="2431657at2759"/>
<keyword evidence="1" id="KW-1133">Transmembrane helix</keyword>
<sequence>MDAPTPTYTFDNRGVPTDPQVLKVYNGLSRTQRTTYNTLDDQAKSAFLYGIAEEKKKPRHYLNLLYAVINLLSVIGFNIWSHYQRRDSLKDFIKCYNLEQDFTKCWSNYKPEQDVILYQLCILFGTHIGMVFITAIIEGLFNKFQVLFIIVPIITGIGLAIAGGLIWTLASTAISFVEVGILFAESAMYYFSVYHR</sequence>
<keyword evidence="3" id="KW-1185">Reference proteome</keyword>
<comment type="caution">
    <text evidence="2">The sequence shown here is derived from an EMBL/GenBank/DDBJ whole genome shotgun (WGS) entry which is preliminary data.</text>
</comment>
<dbReference type="EMBL" id="CAJVPS010000162">
    <property type="protein sequence ID" value="CAG8459502.1"/>
    <property type="molecule type" value="Genomic_DNA"/>
</dbReference>
<evidence type="ECO:0000313" key="2">
    <source>
        <dbReference type="EMBL" id="CAG8459502.1"/>
    </source>
</evidence>
<accession>A0A9N8VLF6</accession>
<name>A0A9N8VLF6_9GLOM</name>
<evidence type="ECO:0000313" key="3">
    <source>
        <dbReference type="Proteomes" id="UP000789508"/>
    </source>
</evidence>
<dbReference type="AlphaFoldDB" id="A0A9N8VLF6"/>
<evidence type="ECO:0000256" key="1">
    <source>
        <dbReference type="SAM" id="Phobius"/>
    </source>
</evidence>
<organism evidence="2 3">
    <name type="scientific">Ambispora leptoticha</name>
    <dbReference type="NCBI Taxonomy" id="144679"/>
    <lineage>
        <taxon>Eukaryota</taxon>
        <taxon>Fungi</taxon>
        <taxon>Fungi incertae sedis</taxon>
        <taxon>Mucoromycota</taxon>
        <taxon>Glomeromycotina</taxon>
        <taxon>Glomeromycetes</taxon>
        <taxon>Archaeosporales</taxon>
        <taxon>Ambisporaceae</taxon>
        <taxon>Ambispora</taxon>
    </lineage>
</organism>
<gene>
    <name evidence="2" type="ORF">ALEPTO_LOCUS1461</name>
</gene>
<proteinExistence type="predicted"/>